<protein>
    <recommendedName>
        <fullName evidence="4">DUF2141 domain-containing protein</fullName>
    </recommendedName>
</protein>
<dbReference type="Gene3D" id="2.60.40.10">
    <property type="entry name" value="Immunoglobulins"/>
    <property type="match status" value="1"/>
</dbReference>
<proteinExistence type="predicted"/>
<dbReference type="EMBL" id="LRDB01000001">
    <property type="protein sequence ID" value="KYG83601.1"/>
    <property type="molecule type" value="Genomic_DNA"/>
</dbReference>
<dbReference type="InterPro" id="IPR013783">
    <property type="entry name" value="Ig-like_fold"/>
</dbReference>
<dbReference type="Pfam" id="PF09912">
    <property type="entry name" value="DUF2141"/>
    <property type="match status" value="1"/>
</dbReference>
<reference evidence="2 3" key="1">
    <citation type="submission" date="2016-01" db="EMBL/GenBank/DDBJ databases">
        <title>Genome sequencing of Roseivirga echinicomitans KMM 6058.</title>
        <authorList>
            <person name="Selvaratnam C."/>
            <person name="Thevarajoo S."/>
            <person name="Goh K.M."/>
            <person name="Ee R."/>
            <person name="Chan K.-G."/>
            <person name="Chong C.S."/>
        </authorList>
    </citation>
    <scope>NUCLEOTIDE SEQUENCE [LARGE SCALE GENOMIC DNA]</scope>
    <source>
        <strain evidence="2 3">KMM 6058</strain>
    </source>
</reference>
<dbReference type="OrthoDB" id="9788332at2"/>
<gene>
    <name evidence="2" type="ORF">AWN68_02010</name>
</gene>
<dbReference type="RefSeq" id="WP_068410714.1">
    <property type="nucleotide sequence ID" value="NZ_LRDB01000001.1"/>
</dbReference>
<name>A0A150XY10_9BACT</name>
<accession>A0A150XY10</accession>
<evidence type="ECO:0000313" key="2">
    <source>
        <dbReference type="EMBL" id="KYG83601.1"/>
    </source>
</evidence>
<sequence>MKILSIVITALLLFTSSFNPQPQDNVTITVTISNVRNSTGSLLVGLYNKDADFPQGEPYMTQAVALKSSSDKKITFEGVPAGDYAIAVIHDENGNEDMDTNEYGMPTEGFGFSNNAMGSDGPPSFNDAAFAVNKNAEISFSMMYLGGY</sequence>
<feature type="chain" id="PRO_5007575365" description="DUF2141 domain-containing protein" evidence="1">
    <location>
        <begin position="23"/>
        <end position="148"/>
    </location>
</feature>
<keyword evidence="1" id="KW-0732">Signal</keyword>
<feature type="signal peptide" evidence="1">
    <location>
        <begin position="1"/>
        <end position="22"/>
    </location>
</feature>
<dbReference type="InterPro" id="IPR018673">
    <property type="entry name" value="DUF2141"/>
</dbReference>
<evidence type="ECO:0000313" key="3">
    <source>
        <dbReference type="Proteomes" id="UP000075615"/>
    </source>
</evidence>
<dbReference type="Proteomes" id="UP000075615">
    <property type="component" value="Unassembled WGS sequence"/>
</dbReference>
<keyword evidence="3" id="KW-1185">Reference proteome</keyword>
<dbReference type="AlphaFoldDB" id="A0A150XY10"/>
<organism evidence="2 3">
    <name type="scientific">Roseivirga echinicomitans</name>
    <dbReference type="NCBI Taxonomy" id="296218"/>
    <lineage>
        <taxon>Bacteria</taxon>
        <taxon>Pseudomonadati</taxon>
        <taxon>Bacteroidota</taxon>
        <taxon>Cytophagia</taxon>
        <taxon>Cytophagales</taxon>
        <taxon>Roseivirgaceae</taxon>
        <taxon>Roseivirga</taxon>
    </lineage>
</organism>
<comment type="caution">
    <text evidence="2">The sequence shown here is derived from an EMBL/GenBank/DDBJ whole genome shotgun (WGS) entry which is preliminary data.</text>
</comment>
<evidence type="ECO:0008006" key="4">
    <source>
        <dbReference type="Google" id="ProtNLM"/>
    </source>
</evidence>
<evidence type="ECO:0000256" key="1">
    <source>
        <dbReference type="SAM" id="SignalP"/>
    </source>
</evidence>